<evidence type="ECO:0000313" key="4">
    <source>
        <dbReference type="EMBL" id="KRV47780.1"/>
    </source>
</evidence>
<dbReference type="GO" id="GO:0031177">
    <property type="term" value="F:phosphopantetheine binding"/>
    <property type="evidence" value="ECO:0007669"/>
    <property type="project" value="InterPro"/>
</dbReference>
<sequence length="92" mass="9831">MGTPEAVDSESVLRDWLIDRLSLYLQCGRGRIEVDVPYVEYGLDSVASLSLIGDIEAEFGLSLEPTLAWDYPTVTALAGLLASRLSASLGAA</sequence>
<gene>
    <name evidence="4" type="ORF">AQ490_05240</name>
</gene>
<keyword evidence="1" id="KW-0596">Phosphopantetheine</keyword>
<dbReference type="AlphaFoldDB" id="A0A0T6LP86"/>
<comment type="caution">
    <text evidence="4">The sequence shown here is derived from an EMBL/GenBank/DDBJ whole genome shotgun (WGS) entry which is preliminary data.</text>
</comment>
<reference evidence="4 5" key="1">
    <citation type="submission" date="2015-10" db="EMBL/GenBank/DDBJ databases">
        <title>Draft genome sequence of pyrrolomycin-producing Streptomyces vitaminophilus.</title>
        <authorList>
            <person name="Graham D.E."/>
            <person name="Mahan K.M."/>
            <person name="Klingeman D.M."/>
            <person name="Hettich R.L."/>
            <person name="Parry R.J."/>
        </authorList>
    </citation>
    <scope>NUCLEOTIDE SEQUENCE [LARGE SCALE GENOMIC DNA]</scope>
    <source>
        <strain evidence="4 5">ATCC 31673</strain>
    </source>
</reference>
<dbReference type="EMBL" id="LLZU01000035">
    <property type="protein sequence ID" value="KRV47780.1"/>
    <property type="molecule type" value="Genomic_DNA"/>
</dbReference>
<dbReference type="InterPro" id="IPR009081">
    <property type="entry name" value="PP-bd_ACP"/>
</dbReference>
<dbReference type="eggNOG" id="COG0236">
    <property type="taxonomic scope" value="Bacteria"/>
</dbReference>
<protein>
    <submittedName>
        <fullName evidence="4">Polyketide synthase</fullName>
    </submittedName>
</protein>
<dbReference type="Gene3D" id="1.10.1200.10">
    <property type="entry name" value="ACP-like"/>
    <property type="match status" value="1"/>
</dbReference>
<dbReference type="OrthoDB" id="9023404at2"/>
<dbReference type="SMART" id="SM00823">
    <property type="entry name" value="PKS_PP"/>
    <property type="match status" value="1"/>
</dbReference>
<evidence type="ECO:0000256" key="1">
    <source>
        <dbReference type="ARBA" id="ARBA00022450"/>
    </source>
</evidence>
<dbReference type="SMART" id="SM01294">
    <property type="entry name" value="PKS_PP_betabranch"/>
    <property type="match status" value="1"/>
</dbReference>
<dbReference type="GO" id="GO:0017000">
    <property type="term" value="P:antibiotic biosynthetic process"/>
    <property type="evidence" value="ECO:0007669"/>
    <property type="project" value="UniProtKB-ARBA"/>
</dbReference>
<dbReference type="STRING" id="76728.AQ490_05240"/>
<keyword evidence="5" id="KW-1185">Reference proteome</keyword>
<name>A0A0T6LP86_WENVI</name>
<evidence type="ECO:0000259" key="3">
    <source>
        <dbReference type="PROSITE" id="PS50075"/>
    </source>
</evidence>
<dbReference type="Pfam" id="PF00550">
    <property type="entry name" value="PP-binding"/>
    <property type="match status" value="1"/>
</dbReference>
<evidence type="ECO:0000313" key="5">
    <source>
        <dbReference type="Proteomes" id="UP000050867"/>
    </source>
</evidence>
<dbReference type="RefSeq" id="WP_018383367.1">
    <property type="nucleotide sequence ID" value="NZ_LLZU01000035.1"/>
</dbReference>
<dbReference type="InterPro" id="IPR036736">
    <property type="entry name" value="ACP-like_sf"/>
</dbReference>
<dbReference type="SUPFAM" id="SSF47336">
    <property type="entry name" value="ACP-like"/>
    <property type="match status" value="1"/>
</dbReference>
<organism evidence="4 5">
    <name type="scientific">Wenjunlia vitaminophila</name>
    <name type="common">Streptomyces vitaminophilus</name>
    <dbReference type="NCBI Taxonomy" id="76728"/>
    <lineage>
        <taxon>Bacteria</taxon>
        <taxon>Bacillati</taxon>
        <taxon>Actinomycetota</taxon>
        <taxon>Actinomycetes</taxon>
        <taxon>Kitasatosporales</taxon>
        <taxon>Streptomycetaceae</taxon>
        <taxon>Wenjunlia</taxon>
    </lineage>
</organism>
<keyword evidence="2" id="KW-0597">Phosphoprotein</keyword>
<dbReference type="PROSITE" id="PS50075">
    <property type="entry name" value="CARRIER"/>
    <property type="match status" value="1"/>
</dbReference>
<dbReference type="InterPro" id="IPR020806">
    <property type="entry name" value="PKS_PP-bd"/>
</dbReference>
<evidence type="ECO:0000256" key="2">
    <source>
        <dbReference type="ARBA" id="ARBA00022553"/>
    </source>
</evidence>
<feature type="domain" description="Carrier" evidence="3">
    <location>
        <begin position="4"/>
        <end position="85"/>
    </location>
</feature>
<proteinExistence type="predicted"/>
<dbReference type="Proteomes" id="UP000050867">
    <property type="component" value="Unassembled WGS sequence"/>
</dbReference>
<accession>A0A0T6LP86</accession>